<feature type="domain" description="ABC transporter" evidence="4">
    <location>
        <begin position="137"/>
        <end position="346"/>
    </location>
</feature>
<accession>A0A7I7QF38</accession>
<dbReference type="EMBL" id="AP022587">
    <property type="protein sequence ID" value="BBY24677.1"/>
    <property type="molecule type" value="Genomic_DNA"/>
</dbReference>
<keyword evidence="3" id="KW-0472">Membrane</keyword>
<evidence type="ECO:0000313" key="6">
    <source>
        <dbReference type="Proteomes" id="UP000467130"/>
    </source>
</evidence>
<evidence type="ECO:0000256" key="3">
    <source>
        <dbReference type="SAM" id="Phobius"/>
    </source>
</evidence>
<dbReference type="Proteomes" id="UP000467130">
    <property type="component" value="Chromosome"/>
</dbReference>
<protein>
    <recommendedName>
        <fullName evidence="4">ABC transporter domain-containing protein</fullName>
    </recommendedName>
</protein>
<dbReference type="PANTHER" id="PTHR43394">
    <property type="entry name" value="ATP-DEPENDENT PERMEASE MDL1, MITOCHONDRIAL"/>
    <property type="match status" value="1"/>
</dbReference>
<keyword evidence="3" id="KW-1133">Transmembrane helix</keyword>
<dbReference type="GO" id="GO:0005524">
    <property type="term" value="F:ATP binding"/>
    <property type="evidence" value="ECO:0007669"/>
    <property type="project" value="InterPro"/>
</dbReference>
<dbReference type="SUPFAM" id="SSF52540">
    <property type="entry name" value="P-loop containing nucleoside triphosphate hydrolases"/>
    <property type="match status" value="1"/>
</dbReference>
<proteinExistence type="predicted"/>
<dbReference type="InterPro" id="IPR039421">
    <property type="entry name" value="Type_1_exporter"/>
</dbReference>
<dbReference type="InterPro" id="IPR003439">
    <property type="entry name" value="ABC_transporter-like_ATP-bd"/>
</dbReference>
<dbReference type="GO" id="GO:0015421">
    <property type="term" value="F:ABC-type oligopeptide transporter activity"/>
    <property type="evidence" value="ECO:0007669"/>
    <property type="project" value="TreeGrafter"/>
</dbReference>
<dbReference type="GO" id="GO:0016887">
    <property type="term" value="F:ATP hydrolysis activity"/>
    <property type="evidence" value="ECO:0007669"/>
    <property type="project" value="InterPro"/>
</dbReference>
<dbReference type="InterPro" id="IPR017871">
    <property type="entry name" value="ABC_transporter-like_CS"/>
</dbReference>
<organism evidence="5 6">
    <name type="scientific">Mycobacterium stomatepiae</name>
    <dbReference type="NCBI Taxonomy" id="470076"/>
    <lineage>
        <taxon>Bacteria</taxon>
        <taxon>Bacillati</taxon>
        <taxon>Actinomycetota</taxon>
        <taxon>Actinomycetes</taxon>
        <taxon>Mycobacteriales</taxon>
        <taxon>Mycobacteriaceae</taxon>
        <taxon>Mycobacterium</taxon>
        <taxon>Mycobacterium simiae complex</taxon>
    </lineage>
</organism>
<dbReference type="KEGG" id="msto:MSTO_48820"/>
<name>A0A7I7QF38_9MYCO</name>
<dbReference type="InterPro" id="IPR027417">
    <property type="entry name" value="P-loop_NTPase"/>
</dbReference>
<feature type="transmembrane region" description="Helical" evidence="3">
    <location>
        <begin position="75"/>
        <end position="99"/>
    </location>
</feature>
<dbReference type="PROSITE" id="PS00211">
    <property type="entry name" value="ABC_TRANSPORTER_1"/>
    <property type="match status" value="1"/>
</dbReference>
<evidence type="ECO:0000256" key="1">
    <source>
        <dbReference type="ARBA" id="ARBA00022448"/>
    </source>
</evidence>
<evidence type="ECO:0000313" key="5">
    <source>
        <dbReference type="EMBL" id="BBY24677.1"/>
    </source>
</evidence>
<sequence length="346" mass="36110">MTEALGPPDAPARSASAITPASTGPAPASDPAPHRARWIVVAAVAVISFIAAVCIPAITRAMVDGHMRHHHPGGLWVLGIAATTLGLAALVTVTVSVVWPIASMDFLLSRGADAEIPDVPRDVPGGPQPEPVRTGRLELDDVGFRVPDAVTGEQWLLRHVTLIVEAGETLALVGAAGAGTSLLTALLSRLYDASEGRILLDGQDIREMSLPTLRGAVCTAFEDPTVFSMSVAEHLRIGRPDATDAELSAALDIAAARFVHDLPFGIDTRIGEQGMRLSGGQRQRLCLARAIVATPKLLVIDDALPGLDTQTEIGIAAALRVALKGVTGIIVARRISSVLLADRVPS</sequence>
<keyword evidence="6" id="KW-1185">Reference proteome</keyword>
<gene>
    <name evidence="5" type="ORF">MSTO_48820</name>
</gene>
<dbReference type="AlphaFoldDB" id="A0A7I7QF38"/>
<feature type="transmembrane region" description="Helical" evidence="3">
    <location>
        <begin position="38"/>
        <end position="63"/>
    </location>
</feature>
<reference evidence="5 6" key="1">
    <citation type="journal article" date="2019" name="Emerg. Microbes Infect.">
        <title>Comprehensive subspecies identification of 175 nontuberculous mycobacteria species based on 7547 genomic profiles.</title>
        <authorList>
            <person name="Matsumoto Y."/>
            <person name="Kinjo T."/>
            <person name="Motooka D."/>
            <person name="Nabeya D."/>
            <person name="Jung N."/>
            <person name="Uechi K."/>
            <person name="Horii T."/>
            <person name="Iida T."/>
            <person name="Fujita J."/>
            <person name="Nakamura S."/>
        </authorList>
    </citation>
    <scope>NUCLEOTIDE SEQUENCE [LARGE SCALE GENOMIC DNA]</scope>
    <source>
        <strain evidence="5 6">JCM 17783</strain>
    </source>
</reference>
<keyword evidence="1" id="KW-0813">Transport</keyword>
<dbReference type="Pfam" id="PF00005">
    <property type="entry name" value="ABC_tran"/>
    <property type="match status" value="1"/>
</dbReference>
<feature type="region of interest" description="Disordered" evidence="2">
    <location>
        <begin position="1"/>
        <end position="30"/>
    </location>
</feature>
<dbReference type="PROSITE" id="PS50893">
    <property type="entry name" value="ABC_TRANSPORTER_2"/>
    <property type="match status" value="1"/>
</dbReference>
<dbReference type="PANTHER" id="PTHR43394:SF1">
    <property type="entry name" value="ATP-BINDING CASSETTE SUB-FAMILY B MEMBER 10, MITOCHONDRIAL"/>
    <property type="match status" value="1"/>
</dbReference>
<keyword evidence="3" id="KW-0812">Transmembrane</keyword>
<evidence type="ECO:0000259" key="4">
    <source>
        <dbReference type="PROSITE" id="PS50893"/>
    </source>
</evidence>
<dbReference type="GO" id="GO:0090374">
    <property type="term" value="P:oligopeptide export from mitochondrion"/>
    <property type="evidence" value="ECO:0007669"/>
    <property type="project" value="TreeGrafter"/>
</dbReference>
<dbReference type="Gene3D" id="3.40.50.300">
    <property type="entry name" value="P-loop containing nucleotide triphosphate hydrolases"/>
    <property type="match status" value="1"/>
</dbReference>
<evidence type="ECO:0000256" key="2">
    <source>
        <dbReference type="SAM" id="MobiDB-lite"/>
    </source>
</evidence>